<reference evidence="4 5" key="1">
    <citation type="journal article" date="2017" name="Genome Biol.">
        <title>New reference genome sequences of hot pepper reveal the massive evolution of plant disease-resistance genes by retroduplication.</title>
        <authorList>
            <person name="Kim S."/>
            <person name="Park J."/>
            <person name="Yeom S.I."/>
            <person name="Kim Y.M."/>
            <person name="Seo E."/>
            <person name="Kim K.T."/>
            <person name="Kim M.S."/>
            <person name="Lee J.M."/>
            <person name="Cheong K."/>
            <person name="Shin H.S."/>
            <person name="Kim S.B."/>
            <person name="Han K."/>
            <person name="Lee J."/>
            <person name="Park M."/>
            <person name="Lee H.A."/>
            <person name="Lee H.Y."/>
            <person name="Lee Y."/>
            <person name="Oh S."/>
            <person name="Lee J.H."/>
            <person name="Choi E."/>
            <person name="Choi E."/>
            <person name="Lee S.E."/>
            <person name="Jeon J."/>
            <person name="Kim H."/>
            <person name="Choi G."/>
            <person name="Song H."/>
            <person name="Lee J."/>
            <person name="Lee S.C."/>
            <person name="Kwon J.K."/>
            <person name="Lee H.Y."/>
            <person name="Koo N."/>
            <person name="Hong Y."/>
            <person name="Kim R.W."/>
            <person name="Kang W.H."/>
            <person name="Huh J.H."/>
            <person name="Kang B.C."/>
            <person name="Yang T.J."/>
            <person name="Lee Y.H."/>
            <person name="Bennetzen J.L."/>
            <person name="Choi D."/>
        </authorList>
    </citation>
    <scope>NUCLEOTIDE SEQUENCE [LARGE SCALE GENOMIC DNA]</scope>
    <source>
        <strain evidence="5">cv. PBC81</strain>
    </source>
</reference>
<dbReference type="Pfam" id="PF00079">
    <property type="entry name" value="Serpin"/>
    <property type="match status" value="2"/>
</dbReference>
<dbReference type="InterPro" id="IPR042185">
    <property type="entry name" value="Serpin_sf_2"/>
</dbReference>
<dbReference type="InterPro" id="IPR023795">
    <property type="entry name" value="Serpin_CS"/>
</dbReference>
<dbReference type="InterPro" id="IPR000215">
    <property type="entry name" value="Serpin_fam"/>
</dbReference>
<dbReference type="SMART" id="SM00093">
    <property type="entry name" value="SERPIN"/>
    <property type="match status" value="1"/>
</dbReference>
<comment type="similarity">
    <text evidence="1 2">Belongs to the serpin family.</text>
</comment>
<dbReference type="CDD" id="cd02043">
    <property type="entry name" value="serpinP_plants"/>
    <property type="match status" value="1"/>
</dbReference>
<feature type="domain" description="Serpin" evidence="3">
    <location>
        <begin position="6"/>
        <end position="338"/>
    </location>
</feature>
<dbReference type="PANTHER" id="PTHR11461">
    <property type="entry name" value="SERINE PROTEASE INHIBITOR, SERPIN"/>
    <property type="match status" value="1"/>
</dbReference>
<accession>A0A2G2X0Y4</accession>
<gene>
    <name evidence="4" type="ORF">CQW23_10880</name>
</gene>
<dbReference type="OrthoDB" id="1063785at2759"/>
<evidence type="ECO:0000259" key="3">
    <source>
        <dbReference type="SMART" id="SM00093"/>
    </source>
</evidence>
<dbReference type="InterPro" id="IPR042178">
    <property type="entry name" value="Serpin_sf_1"/>
</dbReference>
<dbReference type="FunFam" id="2.10.310.10:FF:000001">
    <property type="entry name" value="Serpin family A member 1"/>
    <property type="match status" value="1"/>
</dbReference>
<evidence type="ECO:0000256" key="2">
    <source>
        <dbReference type="RuleBase" id="RU000411"/>
    </source>
</evidence>
<dbReference type="Proteomes" id="UP000224567">
    <property type="component" value="Unassembled WGS sequence"/>
</dbReference>
<reference evidence="5" key="2">
    <citation type="journal article" date="2017" name="J. Anim. Genet.">
        <title>Multiple reference genome sequences of hot pepper reveal the massive evolution of plant disease resistance genes by retroduplication.</title>
        <authorList>
            <person name="Kim S."/>
            <person name="Park J."/>
            <person name="Yeom S.-I."/>
            <person name="Kim Y.-M."/>
            <person name="Seo E."/>
            <person name="Kim K.-T."/>
            <person name="Kim M.-S."/>
            <person name="Lee J.M."/>
            <person name="Cheong K."/>
            <person name="Shin H.-S."/>
            <person name="Kim S.-B."/>
            <person name="Han K."/>
            <person name="Lee J."/>
            <person name="Park M."/>
            <person name="Lee H.-A."/>
            <person name="Lee H.-Y."/>
            <person name="Lee Y."/>
            <person name="Oh S."/>
            <person name="Lee J.H."/>
            <person name="Choi E."/>
            <person name="Choi E."/>
            <person name="Lee S.E."/>
            <person name="Jeon J."/>
            <person name="Kim H."/>
            <person name="Choi G."/>
            <person name="Song H."/>
            <person name="Lee J."/>
            <person name="Lee S.-C."/>
            <person name="Kwon J.-K."/>
            <person name="Lee H.-Y."/>
            <person name="Koo N."/>
            <person name="Hong Y."/>
            <person name="Kim R.W."/>
            <person name="Kang W.-H."/>
            <person name="Huh J.H."/>
            <person name="Kang B.-C."/>
            <person name="Yang T.-J."/>
            <person name="Lee Y.-H."/>
            <person name="Bennetzen J.L."/>
            <person name="Choi D."/>
        </authorList>
    </citation>
    <scope>NUCLEOTIDE SEQUENCE [LARGE SCALE GENOMIC DNA]</scope>
    <source>
        <strain evidence="5">cv. PBC81</strain>
    </source>
</reference>
<organism evidence="4 5">
    <name type="scientific">Capsicum baccatum</name>
    <name type="common">Peruvian pepper</name>
    <dbReference type="NCBI Taxonomy" id="33114"/>
    <lineage>
        <taxon>Eukaryota</taxon>
        <taxon>Viridiplantae</taxon>
        <taxon>Streptophyta</taxon>
        <taxon>Embryophyta</taxon>
        <taxon>Tracheophyta</taxon>
        <taxon>Spermatophyta</taxon>
        <taxon>Magnoliopsida</taxon>
        <taxon>eudicotyledons</taxon>
        <taxon>Gunneridae</taxon>
        <taxon>Pentapetalae</taxon>
        <taxon>asterids</taxon>
        <taxon>lamiids</taxon>
        <taxon>Solanales</taxon>
        <taxon>Solanaceae</taxon>
        <taxon>Solanoideae</taxon>
        <taxon>Capsiceae</taxon>
        <taxon>Capsicum</taxon>
    </lineage>
</organism>
<protein>
    <recommendedName>
        <fullName evidence="3">Serpin domain-containing protein</fullName>
    </recommendedName>
</protein>
<dbReference type="EMBL" id="MLFT02000004">
    <property type="protein sequence ID" value="PHT51133.1"/>
    <property type="molecule type" value="Genomic_DNA"/>
</dbReference>
<comment type="caution">
    <text evidence="4">The sequence shown here is derived from an EMBL/GenBank/DDBJ whole genome shotgun (WGS) entry which is preliminary data.</text>
</comment>
<dbReference type="InterPro" id="IPR036186">
    <property type="entry name" value="Serpin_sf"/>
</dbReference>
<dbReference type="GO" id="GO:0004867">
    <property type="term" value="F:serine-type endopeptidase inhibitor activity"/>
    <property type="evidence" value="ECO:0007669"/>
    <property type="project" value="InterPro"/>
</dbReference>
<dbReference type="Gene3D" id="2.10.310.10">
    <property type="entry name" value="Serpins superfamily"/>
    <property type="match status" value="1"/>
</dbReference>
<sequence length="341" mass="37801">MLTKYVFSEEVEGNSNMVLSPLSIQIVLGLIAAGSSGPTKDQLLHFLKSKSIDELNSLYLHILNIVFVDGSPNGGPRLFVANGIWIEQTLPFNLDFKQVVDNVYKATSESGFHEQGEWDKKFEAFNTKHHKFHFLDGESTRAPFMTSRKKQCISVFKGFKVLKLFYKMGTNNNIPSIFSQSGDTRKLCMYFILPDAHDGLPALLDKITSEPGFLNRHIPSRQVEVGKFLIPNFKTTLGFEAPEVLKGLGLTLPFFPGGLDKMVDSAEAKALFVSNMFHKSFIEVNEGGTEAAAATAAVIKVSRKFEAPPDFVADHPFLFLIRDESTGVVLFTGSVLNPRAD</sequence>
<dbReference type="AlphaFoldDB" id="A0A2G2X0Y4"/>
<dbReference type="Gene3D" id="2.30.39.10">
    <property type="entry name" value="Alpha-1-antitrypsin, domain 1"/>
    <property type="match status" value="1"/>
</dbReference>
<dbReference type="PANTHER" id="PTHR11461:SF211">
    <property type="entry name" value="GH10112P-RELATED"/>
    <property type="match status" value="1"/>
</dbReference>
<evidence type="ECO:0000313" key="5">
    <source>
        <dbReference type="Proteomes" id="UP000224567"/>
    </source>
</evidence>
<proteinExistence type="inferred from homology"/>
<evidence type="ECO:0000313" key="4">
    <source>
        <dbReference type="EMBL" id="PHT51133.1"/>
    </source>
</evidence>
<dbReference type="GO" id="GO:0005615">
    <property type="term" value="C:extracellular space"/>
    <property type="evidence" value="ECO:0007669"/>
    <property type="project" value="InterPro"/>
</dbReference>
<keyword evidence="5" id="KW-1185">Reference proteome</keyword>
<dbReference type="STRING" id="33114.A0A2G2X0Y4"/>
<name>A0A2G2X0Y4_CAPBA</name>
<dbReference type="SUPFAM" id="SSF56574">
    <property type="entry name" value="Serpins"/>
    <property type="match status" value="1"/>
</dbReference>
<dbReference type="InterPro" id="IPR023796">
    <property type="entry name" value="Serpin_dom"/>
</dbReference>
<dbReference type="Gene3D" id="6.20.40.10">
    <property type="match status" value="1"/>
</dbReference>
<evidence type="ECO:0000256" key="1">
    <source>
        <dbReference type="ARBA" id="ARBA00009500"/>
    </source>
</evidence>
<dbReference type="Gene3D" id="3.30.497.10">
    <property type="entry name" value="Antithrombin, subunit I, domain 2"/>
    <property type="match status" value="1"/>
</dbReference>
<dbReference type="PROSITE" id="PS00284">
    <property type="entry name" value="SERPIN"/>
    <property type="match status" value="1"/>
</dbReference>